<comment type="caution">
    <text evidence="2">The sequence shown here is derived from an EMBL/GenBank/DDBJ whole genome shotgun (WGS) entry which is preliminary data.</text>
</comment>
<dbReference type="Proteomes" id="UP000719412">
    <property type="component" value="Unassembled WGS sequence"/>
</dbReference>
<reference evidence="2" key="1">
    <citation type="journal article" date="2020" name="J Insects Food Feed">
        <title>The yellow mealworm (Tenebrio molitor) genome: a resource for the emerging insects as food and feed industry.</title>
        <authorList>
            <person name="Eriksson T."/>
            <person name="Andere A."/>
            <person name="Kelstrup H."/>
            <person name="Emery V."/>
            <person name="Picard C."/>
        </authorList>
    </citation>
    <scope>NUCLEOTIDE SEQUENCE</scope>
    <source>
        <strain evidence="2">Stoneville</strain>
        <tissue evidence="2">Whole head</tissue>
    </source>
</reference>
<proteinExistence type="predicted"/>
<gene>
    <name evidence="2" type="ORF">GEV33_007853</name>
</gene>
<organism evidence="2 3">
    <name type="scientific">Tenebrio molitor</name>
    <name type="common">Yellow mealworm beetle</name>
    <dbReference type="NCBI Taxonomy" id="7067"/>
    <lineage>
        <taxon>Eukaryota</taxon>
        <taxon>Metazoa</taxon>
        <taxon>Ecdysozoa</taxon>
        <taxon>Arthropoda</taxon>
        <taxon>Hexapoda</taxon>
        <taxon>Insecta</taxon>
        <taxon>Pterygota</taxon>
        <taxon>Neoptera</taxon>
        <taxon>Endopterygota</taxon>
        <taxon>Coleoptera</taxon>
        <taxon>Polyphaga</taxon>
        <taxon>Cucujiformia</taxon>
        <taxon>Tenebrionidae</taxon>
        <taxon>Tenebrio</taxon>
    </lineage>
</organism>
<evidence type="ECO:0000313" key="3">
    <source>
        <dbReference type="Proteomes" id="UP000719412"/>
    </source>
</evidence>
<name>A0A8J6HJV9_TENMO</name>
<accession>A0A8J6HJV9</accession>
<feature type="region of interest" description="Disordered" evidence="1">
    <location>
        <begin position="299"/>
        <end position="335"/>
    </location>
</feature>
<evidence type="ECO:0000256" key="1">
    <source>
        <dbReference type="SAM" id="MobiDB-lite"/>
    </source>
</evidence>
<reference evidence="2" key="2">
    <citation type="submission" date="2021-08" db="EMBL/GenBank/DDBJ databases">
        <authorList>
            <person name="Eriksson T."/>
        </authorList>
    </citation>
    <scope>NUCLEOTIDE SEQUENCE</scope>
    <source>
        <strain evidence="2">Stoneville</strain>
        <tissue evidence="2">Whole head</tissue>
    </source>
</reference>
<keyword evidence="3" id="KW-1185">Reference proteome</keyword>
<protein>
    <submittedName>
        <fullName evidence="2">Uncharacterized protein</fullName>
    </submittedName>
</protein>
<dbReference type="EMBL" id="JABDTM020023745">
    <property type="protein sequence ID" value="KAH0814938.1"/>
    <property type="molecule type" value="Genomic_DNA"/>
</dbReference>
<dbReference type="AlphaFoldDB" id="A0A8J6HJV9"/>
<evidence type="ECO:0000313" key="2">
    <source>
        <dbReference type="EMBL" id="KAH0814938.1"/>
    </source>
</evidence>
<sequence>MKFYVLRLVDWLPNAEDFFNVLKVPEWLTFLQSLPKCLPDVFNCIEIWTIGGPIHYLNIVGIEEILHYSCLFRIIWVPFPVHAVPTYHFVVGKRTPFDVKFSGRDVKLLLTSEVGCCAYSKKRRRASQLSIEKVAHTHSNTIRITNRIHDVKTKVSKLNSCRRRDVTNRGAINAIDRETARAVVTVRTDLYQMGKKIIYSLWVARWPHGCRRQCSEVAVPALVVRISPKGEDFFKGRNLRRAMDVCVCLSGADGRVVEGRATLFRHHREVSRVRIPGRMGLPWMLCVVVFVLCRPEKGERRREGGRGWPGIVPRSPAAPHKKKGKREKQADRNGT</sequence>